<evidence type="ECO:0000256" key="3">
    <source>
        <dbReference type="ARBA" id="ARBA00005167"/>
    </source>
</evidence>
<dbReference type="Pfam" id="PF05153">
    <property type="entry name" value="MIOX"/>
    <property type="match status" value="1"/>
</dbReference>
<keyword evidence="7" id="KW-0963">Cytoplasm</keyword>
<keyword evidence="14" id="KW-0862">Zinc</keyword>
<evidence type="ECO:0000256" key="7">
    <source>
        <dbReference type="ARBA" id="ARBA00022490"/>
    </source>
</evidence>
<feature type="region of interest" description="Disordered" evidence="15">
    <location>
        <begin position="1"/>
        <end position="65"/>
    </location>
</feature>
<evidence type="ECO:0000256" key="11">
    <source>
        <dbReference type="ARBA" id="ARBA00023004"/>
    </source>
</evidence>
<comment type="cofactor">
    <cofactor evidence="1">
        <name>Fe cation</name>
        <dbReference type="ChEBI" id="CHEBI:24875"/>
    </cofactor>
</comment>
<dbReference type="Gene3D" id="3.40.1520.10">
    <property type="entry name" value="Ta1353-like"/>
    <property type="match status" value="1"/>
</dbReference>
<evidence type="ECO:0000313" key="17">
    <source>
        <dbReference type="EMBL" id="PRW59515.1"/>
    </source>
</evidence>
<feature type="compositionally biased region" description="Polar residues" evidence="15">
    <location>
        <begin position="535"/>
        <end position="546"/>
    </location>
</feature>
<dbReference type="InterPro" id="IPR032675">
    <property type="entry name" value="LRR_dom_sf"/>
</dbReference>
<organism evidence="17 18">
    <name type="scientific">Chlorella sorokiniana</name>
    <name type="common">Freshwater green alga</name>
    <dbReference type="NCBI Taxonomy" id="3076"/>
    <lineage>
        <taxon>Eukaryota</taxon>
        <taxon>Viridiplantae</taxon>
        <taxon>Chlorophyta</taxon>
        <taxon>core chlorophytes</taxon>
        <taxon>Trebouxiophyceae</taxon>
        <taxon>Chlorellales</taxon>
        <taxon>Chlorellaceae</taxon>
        <taxon>Chlorella clade</taxon>
        <taxon>Chlorella</taxon>
    </lineage>
</organism>
<feature type="domain" description="RING-type" evidence="16">
    <location>
        <begin position="626"/>
        <end position="666"/>
    </location>
</feature>
<evidence type="ECO:0000256" key="15">
    <source>
        <dbReference type="SAM" id="MobiDB-lite"/>
    </source>
</evidence>
<keyword evidence="10" id="KW-0560">Oxidoreductase</keyword>
<evidence type="ECO:0000256" key="12">
    <source>
        <dbReference type="ARBA" id="ARBA00029668"/>
    </source>
</evidence>
<evidence type="ECO:0000256" key="14">
    <source>
        <dbReference type="PROSITE-ProRule" id="PRU00175"/>
    </source>
</evidence>
<keyword evidence="18" id="KW-1185">Reference proteome</keyword>
<dbReference type="GO" id="GO:0005506">
    <property type="term" value="F:iron ion binding"/>
    <property type="evidence" value="ECO:0007669"/>
    <property type="project" value="InterPro"/>
</dbReference>
<feature type="region of interest" description="Disordered" evidence="15">
    <location>
        <begin position="923"/>
        <end position="953"/>
    </location>
</feature>
<evidence type="ECO:0000256" key="2">
    <source>
        <dbReference type="ARBA" id="ARBA00004430"/>
    </source>
</evidence>
<gene>
    <name evidence="17" type="ORF">C2E21_1760</name>
</gene>
<comment type="caution">
    <text evidence="17">The sequence shown here is derived from an EMBL/GenBank/DDBJ whole genome shotgun (WGS) entry which is preliminary data.</text>
</comment>
<dbReference type="SUPFAM" id="SSF109604">
    <property type="entry name" value="HD-domain/PDEase-like"/>
    <property type="match status" value="1"/>
</dbReference>
<dbReference type="EMBL" id="LHPG02000003">
    <property type="protein sequence ID" value="PRW59515.1"/>
    <property type="molecule type" value="Genomic_DNA"/>
</dbReference>
<evidence type="ECO:0000259" key="16">
    <source>
        <dbReference type="PROSITE" id="PS50089"/>
    </source>
</evidence>
<proteinExistence type="inferred from homology"/>
<evidence type="ECO:0000256" key="10">
    <source>
        <dbReference type="ARBA" id="ARBA00023002"/>
    </source>
</evidence>
<feature type="compositionally biased region" description="Low complexity" evidence="15">
    <location>
        <begin position="986"/>
        <end position="1009"/>
    </location>
</feature>
<dbReference type="SMART" id="SM00184">
    <property type="entry name" value="RING"/>
    <property type="match status" value="1"/>
</dbReference>
<feature type="region of interest" description="Disordered" evidence="15">
    <location>
        <begin position="1172"/>
        <end position="1210"/>
    </location>
</feature>
<comment type="subcellular location">
    <subcellularLocation>
        <location evidence="2">Cytoplasm</location>
        <location evidence="2">Cytoskeleton</location>
        <location evidence="2">Cilium axoneme</location>
    </subcellularLocation>
</comment>
<dbReference type="InterPro" id="IPR001841">
    <property type="entry name" value="Znf_RING"/>
</dbReference>
<keyword evidence="9" id="KW-0479">Metal-binding</keyword>
<dbReference type="GO" id="GO:0019853">
    <property type="term" value="P:L-ascorbic acid biosynthetic process"/>
    <property type="evidence" value="ECO:0007669"/>
    <property type="project" value="UniProtKB-KW"/>
</dbReference>
<comment type="similarity">
    <text evidence="4">Belongs to the myo-inositol oxygenase family.</text>
</comment>
<dbReference type="Proteomes" id="UP000239899">
    <property type="component" value="Unassembled WGS sequence"/>
</dbReference>
<protein>
    <recommendedName>
        <fullName evidence="6">Inositol oxygenase</fullName>
        <ecNumber evidence="5">1.13.99.1</ecNumber>
    </recommendedName>
    <alternativeName>
        <fullName evidence="12">Myo-inositol oxygenase</fullName>
    </alternativeName>
</protein>
<comment type="pathway">
    <text evidence="3">Polyol metabolism; myo-inositol degradation into D-glucuronate; D-glucuronate from myo-inositol: step 1/1.</text>
</comment>
<dbReference type="Gene3D" id="3.80.10.10">
    <property type="entry name" value="Ribonuclease Inhibitor"/>
    <property type="match status" value="1"/>
</dbReference>
<feature type="region of interest" description="Disordered" evidence="15">
    <location>
        <begin position="715"/>
        <end position="833"/>
    </location>
</feature>
<dbReference type="InterPro" id="IPR036902">
    <property type="entry name" value="Ta1353-like_sf"/>
</dbReference>
<evidence type="ECO:0000256" key="13">
    <source>
        <dbReference type="ARBA" id="ARBA00048271"/>
    </source>
</evidence>
<accession>A0A2P6TZM4</accession>
<dbReference type="Pfam" id="PF13639">
    <property type="entry name" value="zf-RING_2"/>
    <property type="match status" value="1"/>
</dbReference>
<evidence type="ECO:0000256" key="6">
    <source>
        <dbReference type="ARBA" id="ARBA00019269"/>
    </source>
</evidence>
<evidence type="ECO:0000256" key="8">
    <source>
        <dbReference type="ARBA" id="ARBA00022644"/>
    </source>
</evidence>
<feature type="compositionally biased region" description="Low complexity" evidence="15">
    <location>
        <begin position="1180"/>
        <end position="1196"/>
    </location>
</feature>
<dbReference type="OrthoDB" id="5151075at2759"/>
<reference evidence="17 18" key="1">
    <citation type="journal article" date="2018" name="Plant J.">
        <title>Genome sequences of Chlorella sorokiniana UTEX 1602 and Micractinium conductrix SAG 241.80: implications to maltose excretion by a green alga.</title>
        <authorList>
            <person name="Arriola M.B."/>
            <person name="Velmurugan N."/>
            <person name="Zhang Y."/>
            <person name="Plunkett M.H."/>
            <person name="Hondzo H."/>
            <person name="Barney B.M."/>
        </authorList>
    </citation>
    <scope>NUCLEOTIDE SEQUENCE [LARGE SCALE GENOMIC DNA]</scope>
    <source>
        <strain evidence="18">UTEX 1602</strain>
    </source>
</reference>
<feature type="region of interest" description="Disordered" evidence="15">
    <location>
        <begin position="535"/>
        <end position="603"/>
    </location>
</feature>
<keyword evidence="8" id="KW-0060">Ascorbate biosynthesis</keyword>
<dbReference type="PROSITE" id="PS50089">
    <property type="entry name" value="ZF_RING_2"/>
    <property type="match status" value="1"/>
</dbReference>
<name>A0A2P6TZM4_CHLSO</name>
<feature type="compositionally biased region" description="Low complexity" evidence="15">
    <location>
        <begin position="41"/>
        <end position="65"/>
    </location>
</feature>
<dbReference type="GO" id="GO:0050113">
    <property type="term" value="F:inositol oxygenase activity"/>
    <property type="evidence" value="ECO:0007669"/>
    <property type="project" value="UniProtKB-EC"/>
</dbReference>
<dbReference type="Gene3D" id="3.30.40.10">
    <property type="entry name" value="Zinc/RING finger domain, C3HC4 (zinc finger)"/>
    <property type="match status" value="1"/>
</dbReference>
<keyword evidence="11" id="KW-0408">Iron</keyword>
<dbReference type="GO" id="GO:0019310">
    <property type="term" value="P:inositol catabolic process"/>
    <property type="evidence" value="ECO:0007669"/>
    <property type="project" value="InterPro"/>
</dbReference>
<dbReference type="PANTHER" id="PTHR12588:SF0">
    <property type="entry name" value="INOSITOL OXYGENASE"/>
    <property type="match status" value="1"/>
</dbReference>
<dbReference type="PANTHER" id="PTHR12588">
    <property type="entry name" value="MYOINOSITOL OXYGENASE"/>
    <property type="match status" value="1"/>
</dbReference>
<dbReference type="InterPro" id="IPR013083">
    <property type="entry name" value="Znf_RING/FYVE/PHD"/>
</dbReference>
<evidence type="ECO:0000256" key="9">
    <source>
        <dbReference type="ARBA" id="ARBA00022723"/>
    </source>
</evidence>
<dbReference type="Pfam" id="PF04008">
    <property type="entry name" value="Adenosine_kin"/>
    <property type="match status" value="1"/>
</dbReference>
<evidence type="ECO:0000256" key="5">
    <source>
        <dbReference type="ARBA" id="ARBA00011919"/>
    </source>
</evidence>
<dbReference type="EC" id="1.13.99.1" evidence="5"/>
<dbReference type="InterPro" id="IPR007828">
    <property type="entry name" value="Inositol_oxygenase"/>
</dbReference>
<feature type="compositionally biased region" description="Low complexity" evidence="15">
    <location>
        <begin position="561"/>
        <end position="578"/>
    </location>
</feature>
<comment type="catalytic activity">
    <reaction evidence="13">
        <text>myo-inositol + O2 = D-glucuronate + H2O + H(+)</text>
        <dbReference type="Rhea" id="RHEA:23696"/>
        <dbReference type="ChEBI" id="CHEBI:15377"/>
        <dbReference type="ChEBI" id="CHEBI:15378"/>
        <dbReference type="ChEBI" id="CHEBI:15379"/>
        <dbReference type="ChEBI" id="CHEBI:17268"/>
        <dbReference type="ChEBI" id="CHEBI:58720"/>
        <dbReference type="EC" id="1.13.99.1"/>
    </reaction>
</comment>
<keyword evidence="14" id="KW-0863">Zinc-finger</keyword>
<dbReference type="GO" id="GO:0005930">
    <property type="term" value="C:axoneme"/>
    <property type="evidence" value="ECO:0007669"/>
    <property type="project" value="UniProtKB-SubCell"/>
</dbReference>
<evidence type="ECO:0000256" key="4">
    <source>
        <dbReference type="ARBA" id="ARBA00005286"/>
    </source>
</evidence>
<feature type="compositionally biased region" description="Low complexity" evidence="15">
    <location>
        <begin position="759"/>
        <end position="778"/>
    </location>
</feature>
<dbReference type="UniPathway" id="UPA00111">
    <property type="reaction ID" value="UER00527"/>
</dbReference>
<evidence type="ECO:0000256" key="1">
    <source>
        <dbReference type="ARBA" id="ARBA00001962"/>
    </source>
</evidence>
<feature type="compositionally biased region" description="Low complexity" evidence="15">
    <location>
        <begin position="932"/>
        <end position="947"/>
    </location>
</feature>
<sequence>MRLGQQRRTLVLEDAWGPESDSEQDISSSASKIPPHLGAHAKPLGPAGRPAAATPPRTLAAAAAPPVAPHASAAAAAASRGPDTLRSICLGVLAEHLEDLLADPYCCEHILPYLPSEAKACLLAVARLRRLLCDAALLLLADECQTTLDLHGCGEAVSEGGIEVALRRMPSLRQVDFTSCPVGAATLRVLGECCPAVEQLRLGSRVTDETAGRGLRDILPALEQRQQAPAAETWDALLEVDDAAQLAAVAGAGRLLQLQCVHWPNVPFRLAEHCKAACPKVALNPTAEEVARRKLPAACDPGAELDSPLLAEVSGSARWAAAAEEAPREPVLHIAERFRLAYVSRQQRVRAVMERNRKREAGRGGLQMELVEVDNGGAEELNFILGQAHFIKTVEDIAEALFQSGTAIKFGVAFCEASGDRKIRFDGNDDSLIELATKNALAIGAGHSFIVFLKDAYPVNVLKAVQGCPTVCRIYCASANPTAVVIGKDGGERRGILGVLDGFCPLGVENEDDIKARKDLLRMIGYKRRQPTVCAQASIPTSTGGSMQEEAAAEHPPPAPNGAHHPAGKGPAASSSGSEGDRIEAQHAAEQQQEEQEQQEQHLAEQLEISVERRVVPLLEYSDDTCPICLEDYTPEDPGAPTVCKHHFHLQCIMQWAQRSRECPLCFKTLQLEDEDMNELLPFGEYISPEQRAAEAASLETWELERLLLRLAAASQREQQRQHRSSRRATTGSSGGGSSSRHRRQGSRGEASAPQPIRGSETAAAAAAEGSWAIAGEGTTSSAAAVGRPGSAPGPAFHGSWPPPAGLQASSSVPLQDEGHVVSPDSGRSSSLSLKSRLASLRLRTTKELKSLFSPGSGSGGGGAPSMCLISVSSSGQAAAFRRSASLLDFGEGSTDRLDGPVGLKSSQSLGDLLKARAQALGDLPGHERSDSGQSSSSETGRSSPTSGYEQVLRSRSPCAVLYPTEEPAPPAAALYAPQPAAPAPAVLQQAAQQALQQQQDSRQQATLLPPLPPGRCLARASPLVDGHGGLAAAADAAADSPFLGVESAVSYKEIEVQAAAASGRTSALGSAFGSLGGRSDSSTSTQALAAAVAAAVADDPICAAAASQSLFASGGAGPGGAWSSPSTASGGGGLLAAEAAVPSPSPFARLSLQQHPSVIAPLPPASLLHQSVALPPGIPSSGSSASSPTGPGAHSRAGSMSELSRRGSLDGWGTSAHLSEGHAAEELFYRLNHARQTVEFVKRQATAFSQLNKTTMGVWEALELLNTLREYETALLGGAEGSAYVTPDMPLLEYAMQCAEACRAAFPDEDFMHLAGLLAPLGKLLAHAKFGAEPQWAICGETYPVGCRFHPSVRHSQYFSANPDRRKRLYSSPTGVYREGCGLGGVLMSWGAGEYLHMVLRLNRVQLPPEALFCVRHQKLQCVFRSGGPYQELLSEFDRVQLPRLSKFQSCCEYRRTPRATPLLVPTPGGELTAEGEPQMQVAPELKAYYDHLLAKYIPQGVLRW</sequence>
<evidence type="ECO:0000313" key="18">
    <source>
        <dbReference type="Proteomes" id="UP000239899"/>
    </source>
</evidence>
<feature type="region of interest" description="Disordered" evidence="15">
    <location>
        <begin position="986"/>
        <end position="1013"/>
    </location>
</feature>
<dbReference type="STRING" id="3076.A0A2P6TZM4"/>
<dbReference type="SUPFAM" id="SSF57850">
    <property type="entry name" value="RING/U-box"/>
    <property type="match status" value="1"/>
</dbReference>
<dbReference type="SUPFAM" id="SSF103165">
    <property type="entry name" value="Ta1353-like"/>
    <property type="match status" value="1"/>
</dbReference>
<dbReference type="GO" id="GO:0008270">
    <property type="term" value="F:zinc ion binding"/>
    <property type="evidence" value="ECO:0007669"/>
    <property type="project" value="UniProtKB-KW"/>
</dbReference>
<dbReference type="InterPro" id="IPR007153">
    <property type="entry name" value="Adenosine_kinase"/>
</dbReference>